<feature type="region of interest" description="Disordered" evidence="9">
    <location>
        <begin position="421"/>
        <end position="444"/>
    </location>
</feature>
<evidence type="ECO:0000256" key="5">
    <source>
        <dbReference type="ARBA" id="ARBA00023040"/>
    </source>
</evidence>
<dbReference type="PRINTS" id="PR00237">
    <property type="entry name" value="GPCRRHODOPSN"/>
</dbReference>
<keyword evidence="13" id="KW-1185">Reference proteome</keyword>
<sequence length="444" mass="50266">MAKGCHGKKMPTVRNFSYLNPRRELIVDVVTGFNEVSNYEYLHNDHTSTQRNVMSEGETTHQEAYFLYFLATVGIILNCVVVLFVFIRKRLRKMTTAFLIHASFLDLMKSAYCIPIGSNLLTQQKPPDCNFFGASFVIIVTISAFNMVAMVCAEAYTFGEANIGGNARGTILCVIFGIILVYIGSVILHLGPTLIGGYFDFYPDIGSCSFVLGKTTGYVANVMWIIIITIAMIATIHFIRRLYKEIQVNQPNRVSMLVRSSITIMDTHRNSICNVREMIRYSTHRAKIFILNMLTFVICWYPLFLIIIFDARFKVSPKVYQVFSFIAWSQGAVQPILYICFDKGLDILAKYMYCDHYRYDIELLAQMLNRHQNPDQVPSQTCSVSEGDRHLHDSHVVQGAVGTQVEIVPQCLIPVNQDSAVPSISENDQNEEIESSISAADEQR</sequence>
<reference evidence="12" key="1">
    <citation type="journal article" date="2021" name="Genome Biol. Evol.">
        <title>A High-Quality Reference Genome for a Parasitic Bivalve with Doubly Uniparental Inheritance (Bivalvia: Unionida).</title>
        <authorList>
            <person name="Smith C.H."/>
        </authorList>
    </citation>
    <scope>NUCLEOTIDE SEQUENCE</scope>
    <source>
        <strain evidence="12">CHS0354</strain>
    </source>
</reference>
<dbReference type="EMBL" id="JAEAOA010002346">
    <property type="protein sequence ID" value="KAK3606501.1"/>
    <property type="molecule type" value="Genomic_DNA"/>
</dbReference>
<keyword evidence="4 10" id="KW-1133">Transmembrane helix</keyword>
<evidence type="ECO:0000256" key="3">
    <source>
        <dbReference type="ARBA" id="ARBA00022692"/>
    </source>
</evidence>
<evidence type="ECO:0000256" key="6">
    <source>
        <dbReference type="ARBA" id="ARBA00023136"/>
    </source>
</evidence>
<dbReference type="GO" id="GO:0005886">
    <property type="term" value="C:plasma membrane"/>
    <property type="evidence" value="ECO:0007669"/>
    <property type="project" value="UniProtKB-SubCell"/>
</dbReference>
<evidence type="ECO:0000256" key="2">
    <source>
        <dbReference type="ARBA" id="ARBA00022475"/>
    </source>
</evidence>
<evidence type="ECO:0000256" key="9">
    <source>
        <dbReference type="SAM" id="MobiDB-lite"/>
    </source>
</evidence>
<evidence type="ECO:0000256" key="4">
    <source>
        <dbReference type="ARBA" id="ARBA00022989"/>
    </source>
</evidence>
<protein>
    <recommendedName>
        <fullName evidence="11">G-protein coupled receptors family 1 profile domain-containing protein</fullName>
    </recommendedName>
</protein>
<dbReference type="InterPro" id="IPR017452">
    <property type="entry name" value="GPCR_Rhodpsn_7TM"/>
</dbReference>
<keyword evidence="8" id="KW-0807">Transducer</keyword>
<comment type="subcellular location">
    <subcellularLocation>
        <location evidence="1">Cell membrane</location>
        <topology evidence="1">Multi-pass membrane protein</topology>
    </subcellularLocation>
</comment>
<gene>
    <name evidence="12" type="ORF">CHS0354_041452</name>
</gene>
<comment type="caution">
    <text evidence="12">The sequence shown here is derived from an EMBL/GenBank/DDBJ whole genome shotgun (WGS) entry which is preliminary data.</text>
</comment>
<feature type="domain" description="G-protein coupled receptors family 1 profile" evidence="11">
    <location>
        <begin position="77"/>
        <end position="338"/>
    </location>
</feature>
<feature type="transmembrane region" description="Helical" evidence="10">
    <location>
        <begin position="98"/>
        <end position="121"/>
    </location>
</feature>
<keyword evidence="5" id="KW-0297">G-protein coupled receptor</keyword>
<reference evidence="12" key="2">
    <citation type="journal article" date="2021" name="Genome Biol. Evol.">
        <title>Developing a high-quality reference genome for a parasitic bivalve with doubly uniparental inheritance (Bivalvia: Unionida).</title>
        <authorList>
            <person name="Smith C.H."/>
        </authorList>
    </citation>
    <scope>NUCLEOTIDE SEQUENCE</scope>
    <source>
        <strain evidence="12">CHS0354</strain>
        <tissue evidence="12">Mantle</tissue>
    </source>
</reference>
<dbReference type="AlphaFoldDB" id="A0AAE0TA19"/>
<dbReference type="SUPFAM" id="SSF81321">
    <property type="entry name" value="Family A G protein-coupled receptor-like"/>
    <property type="match status" value="1"/>
</dbReference>
<evidence type="ECO:0000313" key="12">
    <source>
        <dbReference type="EMBL" id="KAK3606501.1"/>
    </source>
</evidence>
<evidence type="ECO:0000256" key="7">
    <source>
        <dbReference type="ARBA" id="ARBA00023170"/>
    </source>
</evidence>
<evidence type="ECO:0000256" key="10">
    <source>
        <dbReference type="SAM" id="Phobius"/>
    </source>
</evidence>
<dbReference type="PROSITE" id="PS50262">
    <property type="entry name" value="G_PROTEIN_RECEP_F1_2"/>
    <property type="match status" value="1"/>
</dbReference>
<dbReference type="PANTHER" id="PTHR24228">
    <property type="entry name" value="B2 BRADYKININ RECEPTOR/ANGIOTENSIN II RECEPTOR"/>
    <property type="match status" value="1"/>
</dbReference>
<accession>A0AAE0TA19</accession>
<feature type="transmembrane region" description="Helical" evidence="10">
    <location>
        <begin position="288"/>
        <end position="309"/>
    </location>
</feature>
<dbReference type="PANTHER" id="PTHR24228:SF59">
    <property type="entry name" value="NEUROPEPTIDE RECEPTOR 15"/>
    <property type="match status" value="1"/>
</dbReference>
<evidence type="ECO:0000313" key="13">
    <source>
        <dbReference type="Proteomes" id="UP001195483"/>
    </source>
</evidence>
<dbReference type="Gene3D" id="1.20.1070.10">
    <property type="entry name" value="Rhodopsin 7-helix transmembrane proteins"/>
    <property type="match status" value="1"/>
</dbReference>
<feature type="transmembrane region" description="Helical" evidence="10">
    <location>
        <begin position="321"/>
        <end position="341"/>
    </location>
</feature>
<name>A0AAE0TA19_9BIVA</name>
<evidence type="ECO:0000259" key="11">
    <source>
        <dbReference type="PROSITE" id="PS50262"/>
    </source>
</evidence>
<proteinExistence type="predicted"/>
<feature type="transmembrane region" description="Helical" evidence="10">
    <location>
        <begin position="65"/>
        <end position="86"/>
    </location>
</feature>
<organism evidence="12 13">
    <name type="scientific">Potamilus streckersoni</name>
    <dbReference type="NCBI Taxonomy" id="2493646"/>
    <lineage>
        <taxon>Eukaryota</taxon>
        <taxon>Metazoa</taxon>
        <taxon>Spiralia</taxon>
        <taxon>Lophotrochozoa</taxon>
        <taxon>Mollusca</taxon>
        <taxon>Bivalvia</taxon>
        <taxon>Autobranchia</taxon>
        <taxon>Heteroconchia</taxon>
        <taxon>Palaeoheterodonta</taxon>
        <taxon>Unionida</taxon>
        <taxon>Unionoidea</taxon>
        <taxon>Unionidae</taxon>
        <taxon>Ambleminae</taxon>
        <taxon>Lampsilini</taxon>
        <taxon>Potamilus</taxon>
    </lineage>
</organism>
<evidence type="ECO:0000256" key="8">
    <source>
        <dbReference type="ARBA" id="ARBA00023224"/>
    </source>
</evidence>
<dbReference type="InterPro" id="IPR000276">
    <property type="entry name" value="GPCR_Rhodpsn"/>
</dbReference>
<keyword evidence="6 10" id="KW-0472">Membrane</keyword>
<dbReference type="Pfam" id="PF00001">
    <property type="entry name" value="7tm_1"/>
    <property type="match status" value="1"/>
</dbReference>
<keyword evidence="7" id="KW-0675">Receptor</keyword>
<feature type="compositionally biased region" description="Low complexity" evidence="9">
    <location>
        <begin position="435"/>
        <end position="444"/>
    </location>
</feature>
<feature type="transmembrane region" description="Helical" evidence="10">
    <location>
        <begin position="218"/>
        <end position="239"/>
    </location>
</feature>
<dbReference type="CDD" id="cd00637">
    <property type="entry name" value="7tm_classA_rhodopsin-like"/>
    <property type="match status" value="1"/>
</dbReference>
<reference evidence="12" key="3">
    <citation type="submission" date="2023-05" db="EMBL/GenBank/DDBJ databases">
        <authorList>
            <person name="Smith C.H."/>
        </authorList>
    </citation>
    <scope>NUCLEOTIDE SEQUENCE</scope>
    <source>
        <strain evidence="12">CHS0354</strain>
        <tissue evidence="12">Mantle</tissue>
    </source>
</reference>
<feature type="transmembrane region" description="Helical" evidence="10">
    <location>
        <begin position="133"/>
        <end position="159"/>
    </location>
</feature>
<keyword evidence="3 10" id="KW-0812">Transmembrane</keyword>
<keyword evidence="2" id="KW-1003">Cell membrane</keyword>
<dbReference type="GO" id="GO:0004930">
    <property type="term" value="F:G protein-coupled receptor activity"/>
    <property type="evidence" value="ECO:0007669"/>
    <property type="project" value="UniProtKB-KW"/>
</dbReference>
<dbReference type="Proteomes" id="UP001195483">
    <property type="component" value="Unassembled WGS sequence"/>
</dbReference>
<feature type="transmembrane region" description="Helical" evidence="10">
    <location>
        <begin position="171"/>
        <end position="198"/>
    </location>
</feature>
<evidence type="ECO:0000256" key="1">
    <source>
        <dbReference type="ARBA" id="ARBA00004651"/>
    </source>
</evidence>